<dbReference type="SUPFAM" id="SSF53254">
    <property type="entry name" value="Phosphoglycerate mutase-like"/>
    <property type="match status" value="1"/>
</dbReference>
<dbReference type="InterPro" id="IPR029033">
    <property type="entry name" value="His_PPase_superfam"/>
</dbReference>
<dbReference type="PANTHER" id="PTHR47623">
    <property type="entry name" value="OS09G0287300 PROTEIN"/>
    <property type="match status" value="1"/>
</dbReference>
<dbReference type="CDD" id="cd07067">
    <property type="entry name" value="HP_PGM_like"/>
    <property type="match status" value="1"/>
</dbReference>
<accession>Q87ED1</accession>
<organism evidence="3 4">
    <name type="scientific">Xylella fastidiosa (strain Temecula1 / ATCC 700964)</name>
    <dbReference type="NCBI Taxonomy" id="183190"/>
    <lineage>
        <taxon>Bacteria</taxon>
        <taxon>Pseudomonadati</taxon>
        <taxon>Pseudomonadota</taxon>
        <taxon>Gammaproteobacteria</taxon>
        <taxon>Lysobacterales</taxon>
        <taxon>Lysobacteraceae</taxon>
        <taxon>Xylella</taxon>
    </lineage>
</organism>
<protein>
    <recommendedName>
        <fullName evidence="5">Histidine phosphatase family protein</fullName>
    </recommendedName>
</protein>
<name>Q87ED1_XYLFT</name>
<evidence type="ECO:0000256" key="2">
    <source>
        <dbReference type="PIRSR" id="PIRSR613078-2"/>
    </source>
</evidence>
<keyword evidence="4" id="KW-1185">Reference proteome</keyword>
<evidence type="ECO:0000313" key="4">
    <source>
        <dbReference type="Proteomes" id="UP000002516"/>
    </source>
</evidence>
<feature type="active site" description="Tele-phosphohistidine intermediate" evidence="1">
    <location>
        <position position="10"/>
    </location>
</feature>
<dbReference type="Gene3D" id="3.40.50.1240">
    <property type="entry name" value="Phosphoglycerate mutase-like"/>
    <property type="match status" value="1"/>
</dbReference>
<reference evidence="3 4" key="1">
    <citation type="journal article" date="2003" name="J. Bacteriol.">
        <title>Comparative analyses of the complete genome sequences of Pierce's disease and citrus variegated chlorosis strains of Xylella fastidiosa.</title>
        <authorList>
            <person name="Van Sluys M.A."/>
            <person name="de Oliveira M.C."/>
            <person name="Monteiro-Vitorello C.B."/>
            <person name="Miyaki C.Y."/>
            <person name="Furlan L.R."/>
            <person name="Camargo L.E."/>
            <person name="da Silva A.C."/>
            <person name="Moon D.H."/>
            <person name="Takita M.A."/>
            <person name="Lemos E.G."/>
            <person name="Machado M.A."/>
            <person name="Ferro M.I."/>
            <person name="da Silva F.R."/>
            <person name="Goldman M.H."/>
            <person name="Goldman G.H."/>
            <person name="Lemos M.V."/>
            <person name="El-Dorry H."/>
            <person name="Tsai S.M."/>
            <person name="Carrer H."/>
            <person name="Carraro D.M."/>
            <person name="de Oliveira R.C."/>
            <person name="Nunes L.R."/>
            <person name="Siqueira W.J."/>
            <person name="Coutinho L.L."/>
            <person name="Kimura E.T."/>
            <person name="Ferro E.S."/>
            <person name="Harakava R."/>
            <person name="Kuramae E.E."/>
            <person name="Marino C.L."/>
            <person name="Giglioti E."/>
            <person name="Abreu I.L."/>
            <person name="Alves L.M."/>
            <person name="do Amaral A.M."/>
            <person name="Baia G.S."/>
            <person name="Blanco S.R."/>
            <person name="Brito M.S."/>
            <person name="Cannavan F.S."/>
            <person name="Celestino A.V."/>
            <person name="da Cunha A.F."/>
            <person name="Fenille R.C."/>
            <person name="Ferro J.A."/>
            <person name="Formighieri E.F."/>
            <person name="Kishi L.T."/>
            <person name="Leoni S.G."/>
            <person name="Oliveira A.R."/>
            <person name="Rosa V.E.Jr."/>
            <person name="Sassaki F.T."/>
            <person name="Sena J.A."/>
            <person name="de Souza A.A."/>
            <person name="Truffi D."/>
            <person name="Tsukumo F."/>
            <person name="Yanai G.M."/>
            <person name="Zaros L.G."/>
            <person name="Civerolo E.L."/>
            <person name="Simpson A.J."/>
            <person name="Almeida N.F.Jr."/>
            <person name="Setubal J.C."/>
            <person name="Kitajima J.P."/>
        </authorList>
    </citation>
    <scope>NUCLEOTIDE SEQUENCE [LARGE SCALE GENOMIC DNA]</scope>
    <source>
        <strain evidence="4">Temecula1 / ATCC 700964</strain>
    </source>
</reference>
<dbReference type="PANTHER" id="PTHR47623:SF1">
    <property type="entry name" value="OS09G0287300 PROTEIN"/>
    <property type="match status" value="1"/>
</dbReference>
<dbReference type="HOGENOM" id="CLU_084603_2_3_6"/>
<dbReference type="AlphaFoldDB" id="Q87ED1"/>
<dbReference type="SMART" id="SM00855">
    <property type="entry name" value="PGAM"/>
    <property type="match status" value="1"/>
</dbReference>
<evidence type="ECO:0008006" key="5">
    <source>
        <dbReference type="Google" id="ProtNLM"/>
    </source>
</evidence>
<dbReference type="Proteomes" id="UP000002516">
    <property type="component" value="Chromosome"/>
</dbReference>
<dbReference type="InterPro" id="IPR013078">
    <property type="entry name" value="His_Pase_superF_clade-1"/>
</dbReference>
<dbReference type="KEGG" id="xft:PD_0386"/>
<feature type="binding site" evidence="2">
    <location>
        <position position="59"/>
    </location>
    <ligand>
        <name>substrate</name>
    </ligand>
</feature>
<proteinExistence type="predicted"/>
<sequence length="159" mass="17680">MMRELILLRHAHAEPTGIGQTDFDRSLSQQGMIEAEAAGHWLCKQHLIPDRVLCSPARRTRETLEAIVAVLGDVEQRLEERLYEATVGTLMALADECRDVDRLLLVGHNPSMERLVSLIHSNKTSDDVGMSTGSIALLTLPLKTGIELDTICLTALWWP</sequence>
<dbReference type="EMBL" id="AE009442">
    <property type="protein sequence ID" value="AAO28266.1"/>
    <property type="molecule type" value="Genomic_DNA"/>
</dbReference>
<evidence type="ECO:0000256" key="1">
    <source>
        <dbReference type="PIRSR" id="PIRSR613078-1"/>
    </source>
</evidence>
<gene>
    <name evidence="3" type="ordered locus">PD_0386</name>
</gene>
<dbReference type="Pfam" id="PF00300">
    <property type="entry name" value="His_Phos_1"/>
    <property type="match status" value="1"/>
</dbReference>
<evidence type="ECO:0000313" key="3">
    <source>
        <dbReference type="EMBL" id="AAO28266.1"/>
    </source>
</evidence>
<feature type="active site" description="Proton donor/acceptor" evidence="1">
    <location>
        <position position="84"/>
    </location>
</feature>